<proteinExistence type="predicted"/>
<dbReference type="RefSeq" id="WP_150568956.1">
    <property type="nucleotide sequence ID" value="NZ_CABVHF010000001.1"/>
</dbReference>
<dbReference type="AlphaFoldDB" id="A0A5E6PDL8"/>
<accession>A0A5E6PDL8</accession>
<reference evidence="1 2" key="1">
    <citation type="submission" date="2019-09" db="EMBL/GenBank/DDBJ databases">
        <authorList>
            <person name="Chandra G."/>
            <person name="Truman W A."/>
        </authorList>
    </citation>
    <scope>NUCLEOTIDE SEQUENCE [LARGE SCALE GENOMIC DNA]</scope>
    <source>
        <strain evidence="1">PS631</strain>
    </source>
</reference>
<dbReference type="Proteomes" id="UP000399692">
    <property type="component" value="Unassembled WGS sequence"/>
</dbReference>
<dbReference type="EMBL" id="CABVHF010000001">
    <property type="protein sequence ID" value="VVM39664.1"/>
    <property type="molecule type" value="Genomic_DNA"/>
</dbReference>
<name>A0A5E6PDL8_PSEFL</name>
<evidence type="ECO:0000313" key="1">
    <source>
        <dbReference type="EMBL" id="VVM39664.1"/>
    </source>
</evidence>
<organism evidence="1 2">
    <name type="scientific">Pseudomonas fluorescens</name>
    <dbReference type="NCBI Taxonomy" id="294"/>
    <lineage>
        <taxon>Bacteria</taxon>
        <taxon>Pseudomonadati</taxon>
        <taxon>Pseudomonadota</taxon>
        <taxon>Gammaproteobacteria</taxon>
        <taxon>Pseudomonadales</taxon>
        <taxon>Pseudomonadaceae</taxon>
        <taxon>Pseudomonas</taxon>
    </lineage>
</organism>
<sequence length="307" mass="34282">MPTENRSSNTEMASELRPCPFCSAAMRVESNRDWHRVMGDHAEECVFTDSETMMVPATDAQRSIMVADCNQRTQPAEQHQGKPVVCAHEWTDDGEFMLVCTACGAQENHDPKWRDMATAPRDGTLIRLLVEFTEHATEDSEAMPSPTIGANSFDHTGEDVWQFAGWSWEQDCFTQGEGEPVGWLPLLDTPHSDPAEVEGLHTVIEQQKSLVESLRAELIESRSIDASAEPSAPELTDDLREILGRSNFTCHFIAKALRVMGHSIAHKSEDEQAVVIHWLLGIYLKHGPDWRQRAAAELEEASQSLST</sequence>
<evidence type="ECO:0000313" key="2">
    <source>
        <dbReference type="Proteomes" id="UP000399692"/>
    </source>
</evidence>
<protein>
    <submittedName>
        <fullName evidence="1">Uncharacterized protein</fullName>
    </submittedName>
</protein>
<dbReference type="OrthoDB" id="6901389at2"/>
<gene>
    <name evidence="1" type="ORF">PS631_00213</name>
</gene>